<evidence type="ECO:0000256" key="3">
    <source>
        <dbReference type="SAM" id="SignalP"/>
    </source>
</evidence>
<comment type="subcellular location">
    <subcellularLocation>
        <location evidence="1">Membrane</location>
    </subcellularLocation>
</comment>
<evidence type="ECO:0000313" key="5">
    <source>
        <dbReference type="EMBL" id="MEF2156561.1"/>
    </source>
</evidence>
<feature type="chain" id="PRO_5047456553" evidence="3">
    <location>
        <begin position="25"/>
        <end position="214"/>
    </location>
</feature>
<sequence>MSISRKPLWATMALTLCMAAPALAQQTGTYNSNPPYPGSPTALSTLTGTVTRVDPVFDADISTRSGQRRCYNQRTGQYTIEPAYPDDDYNRPGTYRTEPVQRGSTAGNVMSSIVGGIVGGVIGSKIGGGMGSVIASSVGSSIGTMAGQRIYRNATGPQGTTTVCEPLPTNDSRQYNAYDVQYRIGNQYGTLRTTQSFRVGDSITVNVNGASSRY</sequence>
<accession>A0ABU7V3A4</accession>
<gene>
    <name evidence="5" type="ORF">V3390_10090</name>
</gene>
<dbReference type="InterPro" id="IPR008816">
    <property type="entry name" value="Gly_zipper_2TM_dom"/>
</dbReference>
<feature type="signal peptide" evidence="3">
    <location>
        <begin position="1"/>
        <end position="24"/>
    </location>
</feature>
<dbReference type="Proteomes" id="UP001356170">
    <property type="component" value="Unassembled WGS sequence"/>
</dbReference>
<dbReference type="RefSeq" id="WP_331704313.1">
    <property type="nucleotide sequence ID" value="NZ_JAZHBO010000002.1"/>
</dbReference>
<name>A0ABU7V3A4_9GAMM</name>
<dbReference type="InterPro" id="IPR051407">
    <property type="entry name" value="Bact_OM_lipoprot/Surf_antigen"/>
</dbReference>
<reference evidence="5 6" key="1">
    <citation type="submission" date="2024-01" db="EMBL/GenBank/DDBJ databases">
        <title>Novel species of the genus Luteimonas isolated from rivers.</title>
        <authorList>
            <person name="Lu H."/>
        </authorList>
    </citation>
    <scope>NUCLEOTIDE SEQUENCE [LARGE SCALE GENOMIC DNA]</scope>
    <source>
        <strain evidence="5 6">FXH3W</strain>
    </source>
</reference>
<keyword evidence="2" id="KW-0472">Membrane</keyword>
<feature type="domain" description="Glycine zipper 2TM" evidence="4">
    <location>
        <begin position="111"/>
        <end position="150"/>
    </location>
</feature>
<evidence type="ECO:0000256" key="1">
    <source>
        <dbReference type="ARBA" id="ARBA00004370"/>
    </source>
</evidence>
<evidence type="ECO:0000256" key="2">
    <source>
        <dbReference type="ARBA" id="ARBA00023136"/>
    </source>
</evidence>
<proteinExistence type="predicted"/>
<dbReference type="PANTHER" id="PTHR35603:SF2">
    <property type="entry name" value="OUTER MEMBRANE LIPOPROTEIN"/>
    <property type="match status" value="1"/>
</dbReference>
<evidence type="ECO:0000313" key="6">
    <source>
        <dbReference type="Proteomes" id="UP001356170"/>
    </source>
</evidence>
<dbReference type="EMBL" id="JAZHBO010000002">
    <property type="protein sequence ID" value="MEF2156561.1"/>
    <property type="molecule type" value="Genomic_DNA"/>
</dbReference>
<evidence type="ECO:0000259" key="4">
    <source>
        <dbReference type="Pfam" id="PF05433"/>
    </source>
</evidence>
<keyword evidence="6" id="KW-1185">Reference proteome</keyword>
<comment type="caution">
    <text evidence="5">The sequence shown here is derived from an EMBL/GenBank/DDBJ whole genome shotgun (WGS) entry which is preliminary data.</text>
</comment>
<organism evidence="5 6">
    <name type="scientific">Aquilutibacter rugosus</name>
    <dbReference type="NCBI Taxonomy" id="3115820"/>
    <lineage>
        <taxon>Bacteria</taxon>
        <taxon>Pseudomonadati</taxon>
        <taxon>Pseudomonadota</taxon>
        <taxon>Gammaproteobacteria</taxon>
        <taxon>Lysobacterales</taxon>
        <taxon>Lysobacteraceae</taxon>
        <taxon>Aquilutibacter</taxon>
    </lineage>
</organism>
<dbReference type="PANTHER" id="PTHR35603">
    <property type="match status" value="1"/>
</dbReference>
<protein>
    <submittedName>
        <fullName evidence="5">Glycine zipper 2TM domain-containing protein</fullName>
    </submittedName>
</protein>
<dbReference type="Pfam" id="PF05433">
    <property type="entry name" value="Rick_17kDa_Anti"/>
    <property type="match status" value="1"/>
</dbReference>
<keyword evidence="3" id="KW-0732">Signal</keyword>